<accession>E0U4D0</accession>
<proteinExistence type="predicted"/>
<gene>
    <name evidence="1" type="ordered locus">BSUW23_02650</name>
</gene>
<evidence type="ECO:0000313" key="1">
    <source>
        <dbReference type="EMBL" id="ADM36588.1"/>
    </source>
</evidence>
<reference evidence="1 2" key="2">
    <citation type="journal article" date="2011" name="Microbiology">
        <title>The genome sequence of Bacillus subtilis subsp. spizizenii W23: insights into speciation within the B. subtilis complex and into the history of B. subtilis genetics.</title>
        <authorList>
            <person name="Zeigler D.R."/>
        </authorList>
    </citation>
    <scope>NUCLEOTIDE SEQUENCE [LARGE SCALE GENOMIC DNA]</scope>
    <source>
        <strain evidence="2">ATCC 23059 / NRRL B-14472 / W23</strain>
    </source>
</reference>
<dbReference type="HOGENOM" id="CLU_3196321_0_0_9"/>
<dbReference type="KEGG" id="bss:BSUW23_02650"/>
<protein>
    <submittedName>
        <fullName evidence="1">Uncharacterized protein</fullName>
    </submittedName>
</protein>
<dbReference type="AlphaFoldDB" id="E0U4D0"/>
<dbReference type="Proteomes" id="UP000002233">
    <property type="component" value="Chromosome"/>
</dbReference>
<evidence type="ECO:0000313" key="2">
    <source>
        <dbReference type="Proteomes" id="UP000002233"/>
    </source>
</evidence>
<reference key="1">
    <citation type="submission" date="2010-08" db="EMBL/GenBank/DDBJ databases">
        <authorList>
            <person name="Zeigler D.R."/>
        </authorList>
    </citation>
    <scope>NUCLEOTIDE SEQUENCE</scope>
    <source>
        <strain>W23</strain>
    </source>
</reference>
<dbReference type="EMBL" id="CP002183">
    <property type="protein sequence ID" value="ADM36588.1"/>
    <property type="molecule type" value="Genomic_DNA"/>
</dbReference>
<organism evidence="1 2">
    <name type="scientific">Bacillus spizizenii (strain ATCC 23059 / NRRL B-14472 / W23)</name>
    <name type="common">Bacillus subtilis subsp. spizizenii</name>
    <dbReference type="NCBI Taxonomy" id="655816"/>
    <lineage>
        <taxon>Bacteria</taxon>
        <taxon>Bacillati</taxon>
        <taxon>Bacillota</taxon>
        <taxon>Bacilli</taxon>
        <taxon>Bacillales</taxon>
        <taxon>Bacillaceae</taxon>
        <taxon>Bacillus</taxon>
    </lineage>
</organism>
<sequence>MSALKKYVTNVTLDNVIDIQRSYKEAVQHVKQIEIKGEDKKTDHI</sequence>
<name>E0U4D0_BACSH</name>